<organism evidence="1">
    <name type="scientific">Cyprideis torosa</name>
    <dbReference type="NCBI Taxonomy" id="163714"/>
    <lineage>
        <taxon>Eukaryota</taxon>
        <taxon>Metazoa</taxon>
        <taxon>Ecdysozoa</taxon>
        <taxon>Arthropoda</taxon>
        <taxon>Crustacea</taxon>
        <taxon>Oligostraca</taxon>
        <taxon>Ostracoda</taxon>
        <taxon>Podocopa</taxon>
        <taxon>Podocopida</taxon>
        <taxon>Cytherocopina</taxon>
        <taxon>Cytheroidea</taxon>
        <taxon>Cytherideidae</taxon>
        <taxon>Cyprideis</taxon>
    </lineage>
</organism>
<dbReference type="Pfam" id="PF11732">
    <property type="entry name" value="Thoc2"/>
    <property type="match status" value="1"/>
</dbReference>
<dbReference type="AlphaFoldDB" id="A0A7R8WR03"/>
<feature type="non-terminal residue" evidence="1">
    <location>
        <position position="1"/>
    </location>
</feature>
<sequence>MQIQMYDNMISPVADMLRYLTSFSYDILGYCIIEALANPEKDRVKHDGTTISLWLQSLATLCGYLNKKYPMDLTGLLQYVANQLKAHKSLDLILIKELVTKMGGIEATDEMTDDQLHALAGGELLRQEV</sequence>
<dbReference type="InterPro" id="IPR021726">
    <property type="entry name" value="THO_THOC2_N"/>
</dbReference>
<evidence type="ECO:0000313" key="1">
    <source>
        <dbReference type="EMBL" id="CAD7236524.1"/>
    </source>
</evidence>
<dbReference type="EMBL" id="OB679696">
    <property type="protein sequence ID" value="CAD7236524.1"/>
    <property type="molecule type" value="Genomic_DNA"/>
</dbReference>
<dbReference type="InterPro" id="IPR040007">
    <property type="entry name" value="Tho2"/>
</dbReference>
<gene>
    <name evidence="1" type="ORF">CTOB1V02_LOCUS14339</name>
</gene>
<dbReference type="GO" id="GO:0003729">
    <property type="term" value="F:mRNA binding"/>
    <property type="evidence" value="ECO:0007669"/>
    <property type="project" value="TreeGrafter"/>
</dbReference>
<dbReference type="GO" id="GO:0000445">
    <property type="term" value="C:THO complex part of transcription export complex"/>
    <property type="evidence" value="ECO:0007669"/>
    <property type="project" value="TreeGrafter"/>
</dbReference>
<dbReference type="GO" id="GO:0006406">
    <property type="term" value="P:mRNA export from nucleus"/>
    <property type="evidence" value="ECO:0007669"/>
    <property type="project" value="InterPro"/>
</dbReference>
<proteinExistence type="predicted"/>
<accession>A0A7R8WR03</accession>
<dbReference type="OrthoDB" id="29024at2759"/>
<protein>
    <submittedName>
        <fullName evidence="1">Uncharacterized protein</fullName>
    </submittedName>
</protein>
<reference evidence="1" key="1">
    <citation type="submission" date="2020-11" db="EMBL/GenBank/DDBJ databases">
        <authorList>
            <person name="Tran Van P."/>
        </authorList>
    </citation>
    <scope>NUCLEOTIDE SEQUENCE</scope>
</reference>
<dbReference type="GO" id="GO:0006397">
    <property type="term" value="P:mRNA processing"/>
    <property type="evidence" value="ECO:0007669"/>
    <property type="project" value="InterPro"/>
</dbReference>
<dbReference type="PANTHER" id="PTHR21597">
    <property type="entry name" value="THO2 PROTEIN"/>
    <property type="match status" value="1"/>
</dbReference>
<name>A0A7R8WR03_9CRUS</name>
<dbReference type="PANTHER" id="PTHR21597:SF0">
    <property type="entry name" value="THO COMPLEX SUBUNIT 2"/>
    <property type="match status" value="1"/>
</dbReference>